<dbReference type="Pfam" id="PF13499">
    <property type="entry name" value="EF-hand_7"/>
    <property type="match status" value="1"/>
</dbReference>
<dbReference type="PROSITE" id="PS00018">
    <property type="entry name" value="EF_HAND_1"/>
    <property type="match status" value="2"/>
</dbReference>
<sequence length="131" mass="14724">MPPKAKRAARKKAAQEATEKRVKKMGKGKIQTALETLLAEEEKMNKAVNQAFKKLDTDGSGFLEKDELYEALNDILGAAEDEKGIGKKAFDNFFEKLDEDEDGKISKEEFTKKAKRIFKKMHEEPDAAGDD</sequence>
<evidence type="ECO:0000256" key="2">
    <source>
        <dbReference type="SAM" id="MobiDB-lite"/>
    </source>
</evidence>
<name>A0A8K0EKP8_BRALA</name>
<dbReference type="GO" id="GO:0005509">
    <property type="term" value="F:calcium ion binding"/>
    <property type="evidence" value="ECO:0007669"/>
    <property type="project" value="InterPro"/>
</dbReference>
<evidence type="ECO:0000313" key="5">
    <source>
        <dbReference type="Proteomes" id="UP000838412"/>
    </source>
</evidence>
<feature type="compositionally biased region" description="Basic residues" evidence="2">
    <location>
        <begin position="1"/>
        <end position="12"/>
    </location>
</feature>
<dbReference type="OrthoDB" id="10049687at2759"/>
<dbReference type="EMBL" id="OV696704">
    <property type="protein sequence ID" value="CAH1251808.1"/>
    <property type="molecule type" value="Genomic_DNA"/>
</dbReference>
<dbReference type="InterPro" id="IPR018247">
    <property type="entry name" value="EF_Hand_1_Ca_BS"/>
</dbReference>
<feature type="domain" description="EF-hand" evidence="3">
    <location>
        <begin position="43"/>
        <end position="78"/>
    </location>
</feature>
<feature type="domain" description="EF-hand" evidence="3">
    <location>
        <begin position="85"/>
        <end position="120"/>
    </location>
</feature>
<evidence type="ECO:0000256" key="1">
    <source>
        <dbReference type="ARBA" id="ARBA00022837"/>
    </source>
</evidence>
<organism evidence="4 5">
    <name type="scientific">Branchiostoma lanceolatum</name>
    <name type="common">Common lancelet</name>
    <name type="synonym">Amphioxus lanceolatum</name>
    <dbReference type="NCBI Taxonomy" id="7740"/>
    <lineage>
        <taxon>Eukaryota</taxon>
        <taxon>Metazoa</taxon>
        <taxon>Chordata</taxon>
        <taxon>Cephalochordata</taxon>
        <taxon>Leptocardii</taxon>
        <taxon>Amphioxiformes</taxon>
        <taxon>Branchiostomatidae</taxon>
        <taxon>Branchiostoma</taxon>
    </lineage>
</organism>
<dbReference type="Proteomes" id="UP000838412">
    <property type="component" value="Chromosome 19"/>
</dbReference>
<dbReference type="SUPFAM" id="SSF47473">
    <property type="entry name" value="EF-hand"/>
    <property type="match status" value="1"/>
</dbReference>
<dbReference type="Gene3D" id="1.10.238.10">
    <property type="entry name" value="EF-hand"/>
    <property type="match status" value="1"/>
</dbReference>
<gene>
    <name evidence="4" type="primary">NCALD</name>
    <name evidence="4" type="ORF">BLAG_LOCUS12082</name>
</gene>
<dbReference type="PROSITE" id="PS50222">
    <property type="entry name" value="EF_HAND_2"/>
    <property type="match status" value="2"/>
</dbReference>
<dbReference type="SMART" id="SM00054">
    <property type="entry name" value="EFh"/>
    <property type="match status" value="2"/>
</dbReference>
<evidence type="ECO:0000259" key="3">
    <source>
        <dbReference type="PROSITE" id="PS50222"/>
    </source>
</evidence>
<protein>
    <submittedName>
        <fullName evidence="4">NCALD protein</fullName>
    </submittedName>
</protein>
<dbReference type="InterPro" id="IPR011992">
    <property type="entry name" value="EF-hand-dom_pair"/>
</dbReference>
<keyword evidence="1" id="KW-0106">Calcium</keyword>
<evidence type="ECO:0000313" key="4">
    <source>
        <dbReference type="EMBL" id="CAH1251808.1"/>
    </source>
</evidence>
<keyword evidence="5" id="KW-1185">Reference proteome</keyword>
<proteinExistence type="predicted"/>
<accession>A0A8K0EKP8</accession>
<dbReference type="InterPro" id="IPR002048">
    <property type="entry name" value="EF_hand_dom"/>
</dbReference>
<reference evidence="4" key="1">
    <citation type="submission" date="2022-01" db="EMBL/GenBank/DDBJ databases">
        <authorList>
            <person name="Braso-Vives M."/>
        </authorList>
    </citation>
    <scope>NUCLEOTIDE SEQUENCE</scope>
</reference>
<dbReference type="AlphaFoldDB" id="A0A8K0EKP8"/>
<dbReference type="CDD" id="cd00051">
    <property type="entry name" value="EFh"/>
    <property type="match status" value="1"/>
</dbReference>
<feature type="region of interest" description="Disordered" evidence="2">
    <location>
        <begin position="1"/>
        <end position="26"/>
    </location>
</feature>